<dbReference type="GO" id="GO:0006412">
    <property type="term" value="P:translation"/>
    <property type="evidence" value="ECO:0007669"/>
    <property type="project" value="InterPro"/>
</dbReference>
<dbReference type="GeneID" id="25334230"/>
<dbReference type="AlphaFoldDB" id="U6LW38"/>
<name>U6LW38_EIMMA</name>
<dbReference type="GO" id="GO:0000028">
    <property type="term" value="P:ribosomal small subunit assembly"/>
    <property type="evidence" value="ECO:0007669"/>
    <property type="project" value="TreeGrafter"/>
</dbReference>
<dbReference type="VEuPathDB" id="ToxoDB:EMWEY_00002440"/>
<dbReference type="SUPFAM" id="SSF46785">
    <property type="entry name" value="Winged helix' DNA-binding domain"/>
    <property type="match status" value="1"/>
</dbReference>
<dbReference type="Gene3D" id="1.10.10.10">
    <property type="entry name" value="Winged helix-like DNA-binding domain superfamily/Winged helix DNA-binding domain"/>
    <property type="match status" value="1"/>
</dbReference>
<dbReference type="FunFam" id="1.10.10.10:FF:000118">
    <property type="entry name" value="40S ribosomal protein S19"/>
    <property type="match status" value="1"/>
</dbReference>
<comment type="similarity">
    <text evidence="1">Belongs to the eukaryotic ribosomal protein eS19 family.</text>
</comment>
<evidence type="ECO:0000256" key="1">
    <source>
        <dbReference type="ARBA" id="ARBA00010014"/>
    </source>
</evidence>
<dbReference type="PANTHER" id="PTHR11710">
    <property type="entry name" value="40S RIBOSOMAL PROTEIN S19"/>
    <property type="match status" value="1"/>
</dbReference>
<gene>
    <name evidence="5" type="ORF">EMWEY_00002440</name>
</gene>
<dbReference type="SMART" id="SM01413">
    <property type="entry name" value="Ribosomal_S19e"/>
    <property type="match status" value="1"/>
</dbReference>
<dbReference type="GO" id="GO:0022627">
    <property type="term" value="C:cytosolic small ribosomal subunit"/>
    <property type="evidence" value="ECO:0007669"/>
    <property type="project" value="TreeGrafter"/>
</dbReference>
<accession>U6LW38</accession>
<dbReference type="Pfam" id="PF01090">
    <property type="entry name" value="Ribosomal_S19e"/>
    <property type="match status" value="1"/>
</dbReference>
<evidence type="ECO:0000313" key="6">
    <source>
        <dbReference type="Proteomes" id="UP000030763"/>
    </source>
</evidence>
<protein>
    <submittedName>
        <fullName evidence="5">40S ribosomal protein S19, putative</fullName>
    </submittedName>
</protein>
<dbReference type="OrthoDB" id="428974at2759"/>
<organism evidence="5 6">
    <name type="scientific">Eimeria maxima</name>
    <name type="common">Coccidian parasite</name>
    <dbReference type="NCBI Taxonomy" id="5804"/>
    <lineage>
        <taxon>Eukaryota</taxon>
        <taxon>Sar</taxon>
        <taxon>Alveolata</taxon>
        <taxon>Apicomplexa</taxon>
        <taxon>Conoidasida</taxon>
        <taxon>Coccidia</taxon>
        <taxon>Eucoccidiorida</taxon>
        <taxon>Eimeriorina</taxon>
        <taxon>Eimeriidae</taxon>
        <taxon>Eimeria</taxon>
    </lineage>
</organism>
<proteinExistence type="inferred from homology"/>
<dbReference type="InterPro" id="IPR036390">
    <property type="entry name" value="WH_DNA-bd_sf"/>
</dbReference>
<dbReference type="Proteomes" id="UP000030763">
    <property type="component" value="Unassembled WGS sequence"/>
</dbReference>
<reference evidence="5" key="1">
    <citation type="submission" date="2013-10" db="EMBL/GenBank/DDBJ databases">
        <title>Genomic analysis of the causative agents of coccidiosis in chickens.</title>
        <authorList>
            <person name="Reid A.J."/>
            <person name="Blake D."/>
            <person name="Billington K."/>
            <person name="Browne H."/>
            <person name="Dunn M."/>
            <person name="Hung S."/>
            <person name="Kawahara F."/>
            <person name="Miranda-Saavedra D."/>
            <person name="Mourier T."/>
            <person name="Nagra H."/>
            <person name="Otto T.D."/>
            <person name="Rawlings N."/>
            <person name="Sanchez A."/>
            <person name="Sanders M."/>
            <person name="Subramaniam C."/>
            <person name="Tay Y."/>
            <person name="Dear P."/>
            <person name="Doerig C."/>
            <person name="Gruber A."/>
            <person name="Parkinson J."/>
            <person name="Shirley M."/>
            <person name="Wan K.L."/>
            <person name="Berriman M."/>
            <person name="Tomley F."/>
            <person name="Pain A."/>
        </authorList>
    </citation>
    <scope>NUCLEOTIDE SEQUENCE [LARGE SCALE GENOMIC DNA]</scope>
    <source>
        <strain evidence="5">Weybridge</strain>
    </source>
</reference>
<dbReference type="GO" id="GO:0003735">
    <property type="term" value="F:structural constituent of ribosome"/>
    <property type="evidence" value="ECO:0007669"/>
    <property type="project" value="InterPro"/>
</dbReference>
<evidence type="ECO:0000256" key="3">
    <source>
        <dbReference type="ARBA" id="ARBA00023274"/>
    </source>
</evidence>
<dbReference type="InterPro" id="IPR001266">
    <property type="entry name" value="Ribosomal_eS19"/>
</dbReference>
<dbReference type="InterPro" id="IPR036388">
    <property type="entry name" value="WH-like_DNA-bd_sf"/>
</dbReference>
<dbReference type="OMA" id="WAPFVKT"/>
<keyword evidence="6" id="KW-1185">Reference proteome</keyword>
<dbReference type="RefSeq" id="XP_013332807.1">
    <property type="nucleotide sequence ID" value="XM_013477353.1"/>
</dbReference>
<feature type="compositionally biased region" description="Basic and acidic residues" evidence="4">
    <location>
        <begin position="1"/>
        <end position="19"/>
    </location>
</feature>
<dbReference type="EMBL" id="HG718817">
    <property type="protein sequence ID" value="CDJ56157.1"/>
    <property type="molecule type" value="Genomic_DNA"/>
</dbReference>
<reference evidence="5" key="2">
    <citation type="submission" date="2013-10" db="EMBL/GenBank/DDBJ databases">
        <authorList>
            <person name="Aslett M."/>
        </authorList>
    </citation>
    <scope>NUCLEOTIDE SEQUENCE [LARGE SCALE GENOMIC DNA]</scope>
    <source>
        <strain evidence="5">Weybridge</strain>
    </source>
</reference>
<dbReference type="PANTHER" id="PTHR11710:SF0">
    <property type="entry name" value="40S RIBOSOMAL PROTEIN S19"/>
    <property type="match status" value="1"/>
</dbReference>
<evidence type="ECO:0000256" key="4">
    <source>
        <dbReference type="SAM" id="MobiDB-lite"/>
    </source>
</evidence>
<keyword evidence="2 5" id="KW-0689">Ribosomal protein</keyword>
<sequence length="202" mass="22583">MSSGPEKEYPSPRALREEPTSPLKTPVFSCFAVHNISGGDRKSLRKMDAFLEEYRLGPSPVYTVKDVVAQSFIQAYANHLKKRGKFQVPMWADLVKTGYGKTLAPQDPDWIFKRAAAILRHLYLRPNCGVGAFRKVFSCKNGKKCIPGHTSKASGKIIRYILQQFEAMGLVESRPDNGRRLTKLGQKELDVIARQCVVSPSA</sequence>
<dbReference type="GO" id="GO:0003723">
    <property type="term" value="F:RNA binding"/>
    <property type="evidence" value="ECO:0007669"/>
    <property type="project" value="TreeGrafter"/>
</dbReference>
<evidence type="ECO:0000313" key="5">
    <source>
        <dbReference type="EMBL" id="CDJ56157.1"/>
    </source>
</evidence>
<keyword evidence="3" id="KW-0687">Ribonucleoprotein</keyword>
<evidence type="ECO:0000256" key="2">
    <source>
        <dbReference type="ARBA" id="ARBA00022980"/>
    </source>
</evidence>
<feature type="region of interest" description="Disordered" evidence="4">
    <location>
        <begin position="1"/>
        <end position="21"/>
    </location>
</feature>